<dbReference type="EMBL" id="CP012542">
    <property type="protein sequence ID" value="QCD44901.1"/>
    <property type="molecule type" value="Genomic_DNA"/>
</dbReference>
<keyword evidence="3" id="KW-1185">Reference proteome</keyword>
<gene>
    <name evidence="2" type="ORF">CMUC_1127</name>
</gene>
<dbReference type="RefSeq" id="WP_171993828.1">
    <property type="nucleotide sequence ID" value="NZ_CP012542.1"/>
</dbReference>
<sequence length="108" mass="12551">MFLNFSDITKMVFLPYLLFELFLAYLFVSSFGFLNFVFEVIFSAFLGVFLMMRMQFFSGLLLILPGISTDILAILILFYTFLKGTKKQEQKPFTGRKRDDVIDVEVVS</sequence>
<dbReference type="Proteomes" id="UP000503264">
    <property type="component" value="Chromosome"/>
</dbReference>
<evidence type="ECO:0000256" key="1">
    <source>
        <dbReference type="SAM" id="Phobius"/>
    </source>
</evidence>
<evidence type="ECO:0000313" key="2">
    <source>
        <dbReference type="EMBL" id="QCD44901.1"/>
    </source>
</evidence>
<keyword evidence="1" id="KW-1133">Transmembrane helix</keyword>
<keyword evidence="1" id="KW-0472">Membrane</keyword>
<accession>A0A6G5QGX0</accession>
<keyword evidence="1" id="KW-0812">Transmembrane</keyword>
<reference evidence="2 3" key="1">
    <citation type="submission" date="2016-07" db="EMBL/GenBank/DDBJ databases">
        <title>Comparative genomics of the Campylobacter concisus group.</title>
        <authorList>
            <person name="Miller W.G."/>
            <person name="Yee E."/>
            <person name="Chapman M.H."/>
            <person name="Huynh S."/>
            <person name="Bono J.L."/>
            <person name="On S.L.W."/>
            <person name="StLeger J."/>
            <person name="Foster G."/>
            <person name="Parker C.T."/>
        </authorList>
    </citation>
    <scope>NUCLEOTIDE SEQUENCE [LARGE SCALE GENOMIC DNA]</scope>
    <source>
        <strain evidence="2 3">CCUG 21559</strain>
    </source>
</reference>
<organism evidence="2 3">
    <name type="scientific">Campylobacter mucosalis CCUG 21559</name>
    <dbReference type="NCBI Taxonomy" id="1032067"/>
    <lineage>
        <taxon>Bacteria</taxon>
        <taxon>Pseudomonadati</taxon>
        <taxon>Campylobacterota</taxon>
        <taxon>Epsilonproteobacteria</taxon>
        <taxon>Campylobacterales</taxon>
        <taxon>Campylobacteraceae</taxon>
        <taxon>Campylobacter</taxon>
    </lineage>
</organism>
<dbReference type="AlphaFoldDB" id="A0A6G5QGX0"/>
<evidence type="ECO:0000313" key="3">
    <source>
        <dbReference type="Proteomes" id="UP000503264"/>
    </source>
</evidence>
<feature type="transmembrane region" description="Helical" evidence="1">
    <location>
        <begin position="59"/>
        <end position="82"/>
    </location>
</feature>
<protein>
    <submittedName>
        <fullName evidence="2">Putative membrane protein</fullName>
    </submittedName>
</protein>
<proteinExistence type="predicted"/>
<feature type="transmembrane region" description="Helical" evidence="1">
    <location>
        <begin position="12"/>
        <end position="28"/>
    </location>
</feature>
<name>A0A6G5QGX0_9BACT</name>